<gene>
    <name evidence="3" type="ORF">HBR001_LOCUS7154</name>
</gene>
<keyword evidence="4" id="KW-1185">Reference proteome</keyword>
<dbReference type="PROSITE" id="PS00018">
    <property type="entry name" value="EF_HAND_1"/>
    <property type="match status" value="1"/>
</dbReference>
<sequence>MWRRVVVRAAARKSSSRRALSAAAPSAAPLYVSCGRAGRRCPVSGRYASSSSSSSTPSRFLSLADEEGDGTAERRGGADGNDGGDDEDRAQEEEEEDGDSEGQDGDIEVDTIPDVNRGGVMENDELDDLVMELFMENPLRWTSEVLARKFRLSKPRVEAIIWMKRMEAELSPEEFRAKVHEAKDKAKREMDAQAAKLAEAEAAGNAKEAARLKKRIRQEEEATQPDDDEELDAREEAVLMGMDDDAFRNPDFFFLSDEFEGYPPLVRRMGKHGHTDQLHPEEALELQRLAGKNKIDVQKSFANPAYSKTKAKFRLAVKDITSKKKHLLVRDESRTLRLATNDEVLPRTWVRRPAHFRGLDKELA</sequence>
<proteinExistence type="predicted"/>
<name>A0AAV0UKF9_HYABA</name>
<evidence type="ECO:0008006" key="5">
    <source>
        <dbReference type="Google" id="ProtNLM"/>
    </source>
</evidence>
<comment type="caution">
    <text evidence="3">The sequence shown here is derived from an EMBL/GenBank/DDBJ whole genome shotgun (WGS) entry which is preliminary data.</text>
</comment>
<feature type="coiled-coil region" evidence="1">
    <location>
        <begin position="183"/>
        <end position="222"/>
    </location>
</feature>
<feature type="compositionally biased region" description="Acidic residues" evidence="2">
    <location>
        <begin position="82"/>
        <end position="111"/>
    </location>
</feature>
<keyword evidence="1" id="KW-0175">Coiled coil</keyword>
<accession>A0AAV0UKF9</accession>
<dbReference type="InterPro" id="IPR018247">
    <property type="entry name" value="EF_Hand_1_Ca_BS"/>
</dbReference>
<reference evidence="3" key="1">
    <citation type="submission" date="2022-12" db="EMBL/GenBank/DDBJ databases">
        <authorList>
            <person name="Webb A."/>
        </authorList>
    </citation>
    <scope>NUCLEOTIDE SEQUENCE</scope>
    <source>
        <strain evidence="3">Hp1</strain>
    </source>
</reference>
<evidence type="ECO:0000256" key="2">
    <source>
        <dbReference type="SAM" id="MobiDB-lite"/>
    </source>
</evidence>
<dbReference type="EMBL" id="CANTFL010001335">
    <property type="protein sequence ID" value="CAI5737432.1"/>
    <property type="molecule type" value="Genomic_DNA"/>
</dbReference>
<feature type="region of interest" description="Disordered" evidence="2">
    <location>
        <begin position="42"/>
        <end position="120"/>
    </location>
</feature>
<dbReference type="AlphaFoldDB" id="A0AAV0UKF9"/>
<evidence type="ECO:0000313" key="3">
    <source>
        <dbReference type="EMBL" id="CAI5737432.1"/>
    </source>
</evidence>
<organism evidence="3 4">
    <name type="scientific">Hyaloperonospora brassicae</name>
    <name type="common">Brassica downy mildew</name>
    <name type="synonym">Peronospora brassicae</name>
    <dbReference type="NCBI Taxonomy" id="162125"/>
    <lineage>
        <taxon>Eukaryota</taxon>
        <taxon>Sar</taxon>
        <taxon>Stramenopiles</taxon>
        <taxon>Oomycota</taxon>
        <taxon>Peronosporomycetes</taxon>
        <taxon>Peronosporales</taxon>
        <taxon>Peronosporaceae</taxon>
        <taxon>Hyaloperonospora</taxon>
    </lineage>
</organism>
<protein>
    <recommendedName>
        <fullName evidence="5">Ribosomal protein S24/S35 mitochondrial conserved domain-containing protein</fullName>
    </recommendedName>
</protein>
<dbReference type="Proteomes" id="UP001162031">
    <property type="component" value="Unassembled WGS sequence"/>
</dbReference>
<evidence type="ECO:0000313" key="4">
    <source>
        <dbReference type="Proteomes" id="UP001162031"/>
    </source>
</evidence>
<evidence type="ECO:0000256" key="1">
    <source>
        <dbReference type="SAM" id="Coils"/>
    </source>
</evidence>